<organism evidence="1">
    <name type="scientific">Culex pipiens</name>
    <name type="common">House mosquito</name>
    <dbReference type="NCBI Taxonomy" id="7175"/>
    <lineage>
        <taxon>Eukaryota</taxon>
        <taxon>Metazoa</taxon>
        <taxon>Ecdysozoa</taxon>
        <taxon>Arthropoda</taxon>
        <taxon>Hexapoda</taxon>
        <taxon>Insecta</taxon>
        <taxon>Pterygota</taxon>
        <taxon>Neoptera</taxon>
        <taxon>Endopterygota</taxon>
        <taxon>Diptera</taxon>
        <taxon>Nematocera</taxon>
        <taxon>Culicoidea</taxon>
        <taxon>Culicidae</taxon>
        <taxon>Culicinae</taxon>
        <taxon>Culicini</taxon>
        <taxon>Culex</taxon>
        <taxon>Culex</taxon>
    </lineage>
</organism>
<protein>
    <submittedName>
        <fullName evidence="1">(northern house mosquito) hypothetical protein</fullName>
    </submittedName>
</protein>
<reference evidence="1" key="1">
    <citation type="submission" date="2021-05" db="EMBL/GenBank/DDBJ databases">
        <authorList>
            <person name="Alioto T."/>
            <person name="Alioto T."/>
            <person name="Gomez Garrido J."/>
        </authorList>
    </citation>
    <scope>NUCLEOTIDE SEQUENCE</scope>
</reference>
<proteinExistence type="predicted"/>
<accession>A0A8D8ICD6</accession>
<dbReference type="EMBL" id="HBUE01350915">
    <property type="protein sequence ID" value="CAG6603107.1"/>
    <property type="molecule type" value="Transcribed_RNA"/>
</dbReference>
<name>A0A8D8ICD6_CULPI</name>
<dbReference type="AlphaFoldDB" id="A0A8D8ICD6"/>
<dbReference type="EMBL" id="HBUE01243816">
    <property type="protein sequence ID" value="CAG6550813.1"/>
    <property type="molecule type" value="Transcribed_RNA"/>
</dbReference>
<evidence type="ECO:0000313" key="1">
    <source>
        <dbReference type="EMBL" id="CAG6550813.1"/>
    </source>
</evidence>
<sequence length="162" mass="19075">MCFPFPGFRRRQSSFFYPSLDTLFMFCSALTFPRRLADTRDCSFSNRQAKHQMNSLSKHEPFFFCGTTSASQEFLLFYYFALQQTTSRGFFCYFFSTTWTFFLLGQPKQHTPQWPLSPNMEPSPGWETSQLHTSPDLRNTRHLRCNFTTSSPLLFGAYFSQF</sequence>